<proteinExistence type="predicted"/>
<name>R4KMG6_9FIRM</name>
<protein>
    <submittedName>
        <fullName evidence="1">Uncharacterized protein</fullName>
    </submittedName>
</protein>
<evidence type="ECO:0000313" key="1">
    <source>
        <dbReference type="EMBL" id="AGL02752.1"/>
    </source>
</evidence>
<dbReference type="EMBL" id="CP003273">
    <property type="protein sequence ID" value="AGL02752.1"/>
    <property type="molecule type" value="Genomic_DNA"/>
</dbReference>
<organism evidence="1 2">
    <name type="scientific">Desulfoscipio gibsoniae DSM 7213</name>
    <dbReference type="NCBI Taxonomy" id="767817"/>
    <lineage>
        <taxon>Bacteria</taxon>
        <taxon>Bacillati</taxon>
        <taxon>Bacillota</taxon>
        <taxon>Clostridia</taxon>
        <taxon>Eubacteriales</taxon>
        <taxon>Desulfallaceae</taxon>
        <taxon>Desulfoscipio</taxon>
    </lineage>
</organism>
<dbReference type="RefSeq" id="WP_006523413.1">
    <property type="nucleotide sequence ID" value="NC_021184.1"/>
</dbReference>
<keyword evidence="2" id="KW-1185">Reference proteome</keyword>
<reference evidence="1 2" key="1">
    <citation type="submission" date="2012-01" db="EMBL/GenBank/DDBJ databases">
        <title>Complete sequence of Desulfotomaculum gibsoniae DSM 7213.</title>
        <authorList>
            <consortium name="US DOE Joint Genome Institute"/>
            <person name="Lucas S."/>
            <person name="Han J."/>
            <person name="Lapidus A."/>
            <person name="Cheng J.-F."/>
            <person name="Goodwin L."/>
            <person name="Pitluck S."/>
            <person name="Peters L."/>
            <person name="Ovchinnikova G."/>
            <person name="Teshima H."/>
            <person name="Detter J.C."/>
            <person name="Han C."/>
            <person name="Tapia R."/>
            <person name="Land M."/>
            <person name="Hauser L."/>
            <person name="Kyrpides N."/>
            <person name="Ivanova N."/>
            <person name="Pagani I."/>
            <person name="Parshina S."/>
            <person name="Plugge C."/>
            <person name="Muyzer G."/>
            <person name="Kuever J."/>
            <person name="Ivanova A."/>
            <person name="Nazina T."/>
            <person name="Klenk H.-P."/>
            <person name="Brambilla E."/>
            <person name="Spring S."/>
            <person name="Stams A.F."/>
            <person name="Woyke T."/>
        </authorList>
    </citation>
    <scope>NUCLEOTIDE SEQUENCE [LARGE SCALE GENOMIC DNA]</scope>
    <source>
        <strain evidence="1 2">DSM 7213</strain>
    </source>
</reference>
<gene>
    <name evidence="1" type="ORF">Desgi_3409</name>
</gene>
<dbReference type="AlphaFoldDB" id="R4KMG6"/>
<evidence type="ECO:0000313" key="2">
    <source>
        <dbReference type="Proteomes" id="UP000013520"/>
    </source>
</evidence>
<accession>R4KMG6</accession>
<dbReference type="KEGG" id="dgi:Desgi_3409"/>
<dbReference type="HOGENOM" id="CLU_2681694_0_0_9"/>
<dbReference type="Proteomes" id="UP000013520">
    <property type="component" value="Chromosome"/>
</dbReference>
<dbReference type="OrthoDB" id="9890283at2"/>
<sequence length="74" mass="8250">MADEKVLSNSQFADFFQQPGTNPNIGSAPDLSNFLNQTGIKMSGLDQFLKSLDGQLSYYAERSPFQKLTKLFNV</sequence>